<organism evidence="2">
    <name type="scientific">Spongospora subterranea</name>
    <dbReference type="NCBI Taxonomy" id="70186"/>
    <lineage>
        <taxon>Eukaryota</taxon>
        <taxon>Sar</taxon>
        <taxon>Rhizaria</taxon>
        <taxon>Endomyxa</taxon>
        <taxon>Phytomyxea</taxon>
        <taxon>Plasmodiophorida</taxon>
        <taxon>Plasmodiophoridae</taxon>
        <taxon>Spongospora</taxon>
    </lineage>
</organism>
<dbReference type="InterPro" id="IPR044852">
    <property type="entry name" value="WBP2-like"/>
</dbReference>
<feature type="non-terminal residue" evidence="2">
    <location>
        <position position="1"/>
    </location>
</feature>
<accession>A0A0H5R8Q1</accession>
<proteinExistence type="predicted"/>
<protein>
    <recommendedName>
        <fullName evidence="3">GRAM domain-containing protein</fullName>
    </recommendedName>
</protein>
<dbReference type="GO" id="GO:0005634">
    <property type="term" value="C:nucleus"/>
    <property type="evidence" value="ECO:0007669"/>
    <property type="project" value="TreeGrafter"/>
</dbReference>
<reference evidence="2" key="1">
    <citation type="submission" date="2015-04" db="EMBL/GenBank/DDBJ databases">
        <title>The genome sequence of the plant pathogenic Rhizarian Plasmodiophora brassicae reveals insights in its biotrophic life cycle and the origin of chitin synthesis.</title>
        <authorList>
            <person name="Schwelm A."/>
            <person name="Fogelqvist J."/>
            <person name="Knaust A."/>
            <person name="Julke S."/>
            <person name="Lilja T."/>
            <person name="Dhandapani V."/>
            <person name="Bonilla-Rosso G."/>
            <person name="Karlsson M."/>
            <person name="Shevchenko A."/>
            <person name="Choi S.R."/>
            <person name="Kim H.G."/>
            <person name="Park J.Y."/>
            <person name="Lim Y.P."/>
            <person name="Ludwig-Muller J."/>
            <person name="Dixelius C."/>
        </authorList>
    </citation>
    <scope>NUCLEOTIDE SEQUENCE</scope>
    <source>
        <tissue evidence="2">Potato root galls</tissue>
    </source>
</reference>
<evidence type="ECO:0000256" key="1">
    <source>
        <dbReference type="SAM" id="MobiDB-lite"/>
    </source>
</evidence>
<dbReference type="GO" id="GO:0003713">
    <property type="term" value="F:transcription coactivator activity"/>
    <property type="evidence" value="ECO:0007669"/>
    <property type="project" value="InterPro"/>
</dbReference>
<dbReference type="AlphaFoldDB" id="A0A0H5R8Q1"/>
<dbReference type="GO" id="GO:0031490">
    <property type="term" value="F:chromatin DNA binding"/>
    <property type="evidence" value="ECO:0007669"/>
    <property type="project" value="TreeGrafter"/>
</dbReference>
<evidence type="ECO:0000313" key="2">
    <source>
        <dbReference type="EMBL" id="CRZ10503.1"/>
    </source>
</evidence>
<feature type="region of interest" description="Disordered" evidence="1">
    <location>
        <begin position="212"/>
        <end position="286"/>
    </location>
</feature>
<dbReference type="EMBL" id="HACM01010061">
    <property type="protein sequence ID" value="CRZ10503.1"/>
    <property type="molecule type" value="Transcribed_RNA"/>
</dbReference>
<sequence>QSSDRHDTAKFAGRFLSMAANVCLTHPDGGPVLVSGERIVRVDPCSFTAASGSGYPGSSANFYAPMGHIFLSNFRIIMIPSDPTPSFSSFVMPMWHISQESLQVPRFGQVHVDMRVAPIRGFGLPAEAKISIGFQDKEQASFFMNEFDKIIEEARRCEIHGGPDAPRYHSVSVCPSSNLVPIENVLSNSSRAFVDPQNPQVMFIPALSHNPALPTAPAPQPSLATENSPTGISTSQVVLSSTESTNPPVVDHSAAAPDDEKTIYSRAKNGGKQRNSSGYHRLSEEE</sequence>
<dbReference type="PANTHER" id="PTHR31606:SF1">
    <property type="entry name" value="WW DOMAIN BINDING PROTEIN 2, ISOFORM E"/>
    <property type="match status" value="1"/>
</dbReference>
<dbReference type="PANTHER" id="PTHR31606">
    <property type="entry name" value="WW DOMAIN BINDING PROTEIN 2, ISOFORM E"/>
    <property type="match status" value="1"/>
</dbReference>
<evidence type="ECO:0008006" key="3">
    <source>
        <dbReference type="Google" id="ProtNLM"/>
    </source>
</evidence>
<dbReference type="SUPFAM" id="SSF50729">
    <property type="entry name" value="PH domain-like"/>
    <property type="match status" value="1"/>
</dbReference>
<name>A0A0H5R8Q1_9EUKA</name>
<feature type="compositionally biased region" description="Polar residues" evidence="1">
    <location>
        <begin position="222"/>
        <end position="247"/>
    </location>
</feature>